<dbReference type="AlphaFoldDB" id="A0A699JFN5"/>
<evidence type="ECO:0000256" key="1">
    <source>
        <dbReference type="SAM" id="Coils"/>
    </source>
</evidence>
<proteinExistence type="predicted"/>
<feature type="coiled-coil region" evidence="1">
    <location>
        <begin position="28"/>
        <end position="94"/>
    </location>
</feature>
<gene>
    <name evidence="2" type="ORF">Tci_606435</name>
</gene>
<reference evidence="2" key="1">
    <citation type="journal article" date="2019" name="Sci. Rep.">
        <title>Draft genome of Tanacetum cinerariifolium, the natural source of mosquito coil.</title>
        <authorList>
            <person name="Yamashiro T."/>
            <person name="Shiraishi A."/>
            <person name="Satake H."/>
            <person name="Nakayama K."/>
        </authorList>
    </citation>
    <scope>NUCLEOTIDE SEQUENCE</scope>
</reference>
<keyword evidence="1" id="KW-0175">Coiled coil</keyword>
<name>A0A699JFN5_TANCI</name>
<protein>
    <submittedName>
        <fullName evidence="2">NB-ARC domains-containing protein</fullName>
    </submittedName>
</protein>
<evidence type="ECO:0000313" key="2">
    <source>
        <dbReference type="EMBL" id="GFA34463.1"/>
    </source>
</evidence>
<sequence>MAQEIVTSLVQNVVNKLFGIAKKEISYMTNCSKNVEDLKRENEKLMQMKGRVQQQITAAKEKGDRLLDGVEEWVANAESQISEAKEVIDGAEANANKTCFNLGMIKEEVEVTAKRIKNGEKILVILDDV</sequence>
<accession>A0A699JFN5</accession>
<dbReference type="EMBL" id="BKCJ010408061">
    <property type="protein sequence ID" value="GFA34463.1"/>
    <property type="molecule type" value="Genomic_DNA"/>
</dbReference>
<organism evidence="2">
    <name type="scientific">Tanacetum cinerariifolium</name>
    <name type="common">Dalmatian daisy</name>
    <name type="synonym">Chrysanthemum cinerariifolium</name>
    <dbReference type="NCBI Taxonomy" id="118510"/>
    <lineage>
        <taxon>Eukaryota</taxon>
        <taxon>Viridiplantae</taxon>
        <taxon>Streptophyta</taxon>
        <taxon>Embryophyta</taxon>
        <taxon>Tracheophyta</taxon>
        <taxon>Spermatophyta</taxon>
        <taxon>Magnoliopsida</taxon>
        <taxon>eudicotyledons</taxon>
        <taxon>Gunneridae</taxon>
        <taxon>Pentapetalae</taxon>
        <taxon>asterids</taxon>
        <taxon>campanulids</taxon>
        <taxon>Asterales</taxon>
        <taxon>Asteraceae</taxon>
        <taxon>Asteroideae</taxon>
        <taxon>Anthemideae</taxon>
        <taxon>Anthemidinae</taxon>
        <taxon>Tanacetum</taxon>
    </lineage>
</organism>
<comment type="caution">
    <text evidence="2">The sequence shown here is derived from an EMBL/GenBank/DDBJ whole genome shotgun (WGS) entry which is preliminary data.</text>
</comment>